<dbReference type="GO" id="GO:0008745">
    <property type="term" value="F:N-acetylmuramoyl-L-alanine amidase activity"/>
    <property type="evidence" value="ECO:0007669"/>
    <property type="project" value="InterPro"/>
</dbReference>
<dbReference type="CDD" id="cd02696">
    <property type="entry name" value="MurNAc-LAA"/>
    <property type="match status" value="1"/>
</dbReference>
<dbReference type="Proteomes" id="UP000481454">
    <property type="component" value="Unassembled WGS sequence"/>
</dbReference>
<evidence type="ECO:0000259" key="3">
    <source>
        <dbReference type="PROSITE" id="PS51781"/>
    </source>
</evidence>
<gene>
    <name evidence="4" type="ORF">G6Z34_13030</name>
</gene>
<keyword evidence="2" id="KW-0961">Cell wall biogenesis/degradation</keyword>
<dbReference type="GO" id="GO:0071555">
    <property type="term" value="P:cell wall organization"/>
    <property type="evidence" value="ECO:0007669"/>
    <property type="project" value="UniProtKB-KW"/>
</dbReference>
<dbReference type="InterPro" id="IPR002508">
    <property type="entry name" value="MurNAc-LAA_cat"/>
</dbReference>
<dbReference type="PROSITE" id="PS51781">
    <property type="entry name" value="SH3B"/>
    <property type="match status" value="1"/>
</dbReference>
<dbReference type="SMART" id="SM00646">
    <property type="entry name" value="Ami_3"/>
    <property type="match status" value="1"/>
</dbReference>
<feature type="domain" description="SH3b" evidence="3">
    <location>
        <begin position="350"/>
        <end position="419"/>
    </location>
</feature>
<protein>
    <submittedName>
        <fullName evidence="4">SH3 domain-containing protein</fullName>
    </submittedName>
</protein>
<evidence type="ECO:0000256" key="1">
    <source>
        <dbReference type="ARBA" id="ARBA00022801"/>
    </source>
</evidence>
<dbReference type="GO" id="GO:0009253">
    <property type="term" value="P:peptidoglycan catabolic process"/>
    <property type="evidence" value="ECO:0007669"/>
    <property type="project" value="InterPro"/>
</dbReference>
<dbReference type="Gene3D" id="3.40.630.40">
    <property type="entry name" value="Zn-dependent exopeptidases"/>
    <property type="match status" value="1"/>
</dbReference>
<sequence>MTIKKIAIRGGHNFQAKGASALIDETIEDRKVYKATMNYLRECGYSVLDVTPGDCDVNTDLRYGVNKAEEWGADLFVSIHFDKCYDNYEGALGTATWICGTGGQAEIIARRIVNQVANGTGLKNRGVRTNPRLYELRKTSMPSIIIETCFCEATEDVRIYKNKGADLIGKLIAEGISCSNIQQNKSDNEETATNINYSGFYESDITKTNATIVGEGNIQVLDDKCNPIEGRYISSLDKIFVLGIYPSGKFIEVIYPGGSKRYHAYISIDNYDRISFDYHCQYQNDDGDTYVWWSSENVNKTEHDEVLAPNKKASPMYRENGWLRITFYREDGTPTDGYIRYEGEQPQKFYEEAKIKQGVVKVNSYLNVRDNVNGNIIGKVFNNEKVTIVWTETGWYYIEYNTSHGKKRGYVDAKYIEVE</sequence>
<accession>A0AAP6WNB2</accession>
<dbReference type="PANTHER" id="PTHR30404">
    <property type="entry name" value="N-ACETYLMURAMOYL-L-ALANINE AMIDASE"/>
    <property type="match status" value="1"/>
</dbReference>
<reference evidence="4 5" key="1">
    <citation type="submission" date="2020-02" db="EMBL/GenBank/DDBJ databases">
        <title>Genomic Insights into the Phylogeny and Genetic Plasticity of the Human and Animal Enteric Pathogen Clostridium perfringens.</title>
        <authorList>
            <person name="Feng Y."/>
            <person name="Hu Y."/>
        </authorList>
    </citation>
    <scope>NUCLEOTIDE SEQUENCE [LARGE SCALE GENOMIC DNA]</scope>
    <source>
        <strain evidence="4 5">CP-40</strain>
    </source>
</reference>
<dbReference type="EMBL" id="JAALLZ010000006">
    <property type="protein sequence ID" value="NGU31008.1"/>
    <property type="molecule type" value="Genomic_DNA"/>
</dbReference>
<dbReference type="InterPro" id="IPR003646">
    <property type="entry name" value="SH3-like_bac-type"/>
</dbReference>
<evidence type="ECO:0000313" key="5">
    <source>
        <dbReference type="Proteomes" id="UP000481454"/>
    </source>
</evidence>
<proteinExistence type="predicted"/>
<keyword evidence="1" id="KW-0378">Hydrolase</keyword>
<comment type="caution">
    <text evidence="4">The sequence shown here is derived from an EMBL/GenBank/DDBJ whole genome shotgun (WGS) entry which is preliminary data.</text>
</comment>
<dbReference type="SUPFAM" id="SSF53187">
    <property type="entry name" value="Zn-dependent exopeptidases"/>
    <property type="match status" value="1"/>
</dbReference>
<evidence type="ECO:0000256" key="2">
    <source>
        <dbReference type="ARBA" id="ARBA00023316"/>
    </source>
</evidence>
<dbReference type="InterPro" id="IPR050695">
    <property type="entry name" value="N-acetylmuramoyl_amidase_3"/>
</dbReference>
<dbReference type="AlphaFoldDB" id="A0AAP6WNB2"/>
<dbReference type="Pfam" id="PF08239">
    <property type="entry name" value="SH3_3"/>
    <property type="match status" value="1"/>
</dbReference>
<dbReference type="PANTHER" id="PTHR30404:SF8">
    <property type="entry name" value="AUTOLYSIN PH-RELATED"/>
    <property type="match status" value="1"/>
</dbReference>
<dbReference type="Gene3D" id="2.30.30.40">
    <property type="entry name" value="SH3 Domains"/>
    <property type="match status" value="1"/>
</dbReference>
<dbReference type="RefSeq" id="WP_164800952.1">
    <property type="nucleotide sequence ID" value="NZ_JAALLZ010000006.1"/>
</dbReference>
<dbReference type="Pfam" id="PF01520">
    <property type="entry name" value="Amidase_3"/>
    <property type="match status" value="1"/>
</dbReference>
<evidence type="ECO:0000313" key="4">
    <source>
        <dbReference type="EMBL" id="NGU31008.1"/>
    </source>
</evidence>
<name>A0AAP6WNB2_CLOPF</name>
<organism evidence="4 5">
    <name type="scientific">Clostridium perfringens</name>
    <dbReference type="NCBI Taxonomy" id="1502"/>
    <lineage>
        <taxon>Bacteria</taxon>
        <taxon>Bacillati</taxon>
        <taxon>Bacillota</taxon>
        <taxon>Clostridia</taxon>
        <taxon>Eubacteriales</taxon>
        <taxon>Clostridiaceae</taxon>
        <taxon>Clostridium</taxon>
    </lineage>
</organism>
<dbReference type="GO" id="GO:0030288">
    <property type="term" value="C:outer membrane-bounded periplasmic space"/>
    <property type="evidence" value="ECO:0007669"/>
    <property type="project" value="TreeGrafter"/>
</dbReference>